<dbReference type="RefSeq" id="WP_159526048.1">
    <property type="nucleotide sequence ID" value="NZ_WUUU01000046.1"/>
</dbReference>
<protein>
    <submittedName>
        <fullName evidence="2">Uncharacterized protein</fullName>
    </submittedName>
</protein>
<sequence>MNVPDTPFETKVRATFVVVGVLCWYGTTLLTEAVLVQLTVLLGVGLVVPQILLEVLDREH</sequence>
<dbReference type="Proteomes" id="UP000471521">
    <property type="component" value="Unassembled WGS sequence"/>
</dbReference>
<accession>A0A6B0SLD5</accession>
<name>A0A6B0SLD5_9EURY</name>
<keyword evidence="1" id="KW-0472">Membrane</keyword>
<reference evidence="2 3" key="1">
    <citation type="submission" date="2019-12" db="EMBL/GenBank/DDBJ databases">
        <title>Isolation and characterization of three novel carbon monoxide-oxidizing members of Halobacteria from salione crusts and soils.</title>
        <authorList>
            <person name="Myers M.R."/>
            <person name="King G.M."/>
        </authorList>
    </citation>
    <scope>NUCLEOTIDE SEQUENCE [LARGE SCALE GENOMIC DNA]</scope>
    <source>
        <strain evidence="2 3">PCN9</strain>
    </source>
</reference>
<keyword evidence="3" id="KW-1185">Reference proteome</keyword>
<proteinExistence type="predicted"/>
<gene>
    <name evidence="2" type="ORF">GRX66_07745</name>
</gene>
<organism evidence="2 3">
    <name type="scientific">Halobacterium bonnevillei</name>
    <dbReference type="NCBI Taxonomy" id="2692200"/>
    <lineage>
        <taxon>Archaea</taxon>
        <taxon>Methanobacteriati</taxon>
        <taxon>Methanobacteriota</taxon>
        <taxon>Stenosarchaea group</taxon>
        <taxon>Halobacteria</taxon>
        <taxon>Halobacteriales</taxon>
        <taxon>Halobacteriaceae</taxon>
        <taxon>Halobacterium</taxon>
    </lineage>
</organism>
<feature type="transmembrane region" description="Helical" evidence="1">
    <location>
        <begin position="12"/>
        <end position="30"/>
    </location>
</feature>
<dbReference type="EMBL" id="WUUU01000046">
    <property type="protein sequence ID" value="MXR20501.1"/>
    <property type="molecule type" value="Genomic_DNA"/>
</dbReference>
<evidence type="ECO:0000313" key="3">
    <source>
        <dbReference type="Proteomes" id="UP000471521"/>
    </source>
</evidence>
<comment type="caution">
    <text evidence="2">The sequence shown here is derived from an EMBL/GenBank/DDBJ whole genome shotgun (WGS) entry which is preliminary data.</text>
</comment>
<evidence type="ECO:0000313" key="2">
    <source>
        <dbReference type="EMBL" id="MXR20501.1"/>
    </source>
</evidence>
<dbReference type="Pfam" id="PF25949">
    <property type="entry name" value="DUF7987"/>
    <property type="match status" value="1"/>
</dbReference>
<feature type="transmembrane region" description="Helical" evidence="1">
    <location>
        <begin position="36"/>
        <end position="56"/>
    </location>
</feature>
<keyword evidence="1" id="KW-1133">Transmembrane helix</keyword>
<dbReference type="AlphaFoldDB" id="A0A6B0SLD5"/>
<evidence type="ECO:0000256" key="1">
    <source>
        <dbReference type="SAM" id="Phobius"/>
    </source>
</evidence>
<keyword evidence="1" id="KW-0812">Transmembrane</keyword>
<dbReference type="InterPro" id="IPR058293">
    <property type="entry name" value="DUF7987"/>
</dbReference>